<dbReference type="PATRIC" id="fig|754476.3.peg.458"/>
<evidence type="ECO:0000313" key="2">
    <source>
        <dbReference type="Proteomes" id="UP000009144"/>
    </source>
</evidence>
<reference evidence="1 2" key="1">
    <citation type="journal article" date="2012" name="J. Bacteriol.">
        <title>Complete genome sequences of Methylophaga sp. strain JAM1 and Methylophaga sp. strain JAM7.</title>
        <authorList>
            <person name="Villeneuve C."/>
            <person name="Martineau C."/>
            <person name="Mauffrey F."/>
            <person name="Villemur R."/>
        </authorList>
    </citation>
    <scope>NUCLEOTIDE SEQUENCE [LARGE SCALE GENOMIC DNA]</scope>
    <source>
        <strain evidence="1 2">JAM1</strain>
    </source>
</reference>
<keyword evidence="2" id="KW-1185">Reference proteome</keyword>
<accession>I1XFZ3</accession>
<dbReference type="AlphaFoldDB" id="I1XFZ3"/>
<dbReference type="eggNOG" id="COG1277">
    <property type="taxonomic scope" value="Bacteria"/>
</dbReference>
<gene>
    <name evidence="1" type="ordered locus">Q7A_463</name>
</gene>
<dbReference type="EMBL" id="CP003390">
    <property type="protein sequence ID" value="AFI83312.1"/>
    <property type="molecule type" value="Genomic_DNA"/>
</dbReference>
<dbReference type="KEGG" id="mej:Q7A_463"/>
<dbReference type="PANTHER" id="PTHR43471">
    <property type="entry name" value="ABC TRANSPORTER PERMEASE"/>
    <property type="match status" value="1"/>
</dbReference>
<dbReference type="PANTHER" id="PTHR43471:SF1">
    <property type="entry name" value="ABC TRANSPORTER PERMEASE PROTEIN NOSY-RELATED"/>
    <property type="match status" value="1"/>
</dbReference>
<proteinExistence type="predicted"/>
<protein>
    <submittedName>
        <fullName evidence="1">Nitrous oxide reductase maturation transmembrane protein NosY</fullName>
    </submittedName>
</protein>
<keyword evidence="1" id="KW-0812">Transmembrane</keyword>
<dbReference type="OrthoDB" id="9805862at2"/>
<organism evidence="1 2">
    <name type="scientific">Methylophaga nitratireducenticrescens</name>
    <dbReference type="NCBI Taxonomy" id="754476"/>
    <lineage>
        <taxon>Bacteria</taxon>
        <taxon>Pseudomonadati</taxon>
        <taxon>Pseudomonadota</taxon>
        <taxon>Gammaproteobacteria</taxon>
        <taxon>Thiotrichales</taxon>
        <taxon>Piscirickettsiaceae</taxon>
        <taxon>Methylophaga</taxon>
    </lineage>
</organism>
<reference evidence="1 2" key="2">
    <citation type="journal article" date="2013" name="Int. J. Syst. Evol. Microbiol.">
        <title>Methylophaga nitratireducenticrescens sp. nov. and Methylophaga frappieri sp. nov., isolated from the biofilm of the methanol-fed denitrification system treating the seawater at the Montreal Biodome.</title>
        <authorList>
            <person name="Villeneuve C."/>
            <person name="Martineau C."/>
            <person name="Mauffrey F."/>
            <person name="Villemur R."/>
        </authorList>
    </citation>
    <scope>NUCLEOTIDE SEQUENCE [LARGE SCALE GENOMIC DNA]</scope>
    <source>
        <strain evidence="1 2">JAM1</strain>
    </source>
</reference>
<dbReference type="HOGENOM" id="CLU_071765_1_0_6"/>
<dbReference type="RefSeq" id="WP_014705687.1">
    <property type="nucleotide sequence ID" value="NC_017857.3"/>
</dbReference>
<dbReference type="GO" id="GO:0005886">
    <property type="term" value="C:plasma membrane"/>
    <property type="evidence" value="ECO:0007669"/>
    <property type="project" value="UniProtKB-SubCell"/>
</dbReference>
<dbReference type="STRING" id="754476.Q7A_463"/>
<dbReference type="Proteomes" id="UP000009144">
    <property type="component" value="Chromosome"/>
</dbReference>
<sequence>MSNVLLTVAGKEFRDGLRNRWVVSISLIFAILATGLAYFGSAASGQAGFSSLSATLVSLATLAVFLIPLIALMLAYDSVVGEDEQGTLLLLMTYPMKRWQFIAGKMLGHGMILACASITGFGLSALVTGLFSDNTSWSELFDAYVFFILFSVLLGWIFIAFAYVISVTVTEKSKAAGLALIVWFSVVLMFDLMLLGLLVTTEGNVNAEMFPYLLLLNPTDIYRLAIIQYFADQQLSGLMAVAQQAQFTTRILFCGMVVWLLIPLLYTLFKFNKRTL</sequence>
<name>I1XFZ3_METNJ</name>
<keyword evidence="1" id="KW-0472">Membrane</keyword>
<evidence type="ECO:0000313" key="1">
    <source>
        <dbReference type="EMBL" id="AFI83312.1"/>
    </source>
</evidence>
<dbReference type="GO" id="GO:0140359">
    <property type="term" value="F:ABC-type transporter activity"/>
    <property type="evidence" value="ECO:0007669"/>
    <property type="project" value="InterPro"/>
</dbReference>
<dbReference type="Pfam" id="PF12679">
    <property type="entry name" value="ABC2_membrane_2"/>
    <property type="match status" value="1"/>
</dbReference>